<proteinExistence type="predicted"/>
<dbReference type="AlphaFoldDB" id="A0A239KQY2"/>
<dbReference type="RefSeq" id="WP_089285421.1">
    <property type="nucleotide sequence ID" value="NZ_FZOJ01000051.1"/>
</dbReference>
<evidence type="ECO:0000259" key="5">
    <source>
        <dbReference type="PROSITE" id="PS50932"/>
    </source>
</evidence>
<organism evidence="6 7">
    <name type="scientific">Anaerovirgula multivorans</name>
    <dbReference type="NCBI Taxonomy" id="312168"/>
    <lineage>
        <taxon>Bacteria</taxon>
        <taxon>Bacillati</taxon>
        <taxon>Bacillota</taxon>
        <taxon>Clostridia</taxon>
        <taxon>Peptostreptococcales</taxon>
        <taxon>Natronincolaceae</taxon>
        <taxon>Anaerovirgula</taxon>
    </lineage>
</organism>
<dbReference type="InterPro" id="IPR028082">
    <property type="entry name" value="Peripla_BP_I"/>
</dbReference>
<evidence type="ECO:0000256" key="1">
    <source>
        <dbReference type="ARBA" id="ARBA00022491"/>
    </source>
</evidence>
<dbReference type="CDD" id="cd01392">
    <property type="entry name" value="HTH_LacI"/>
    <property type="match status" value="1"/>
</dbReference>
<keyword evidence="1" id="KW-0678">Repressor</keyword>
<gene>
    <name evidence="6" type="ORF">SAMN05446037_10517</name>
</gene>
<dbReference type="GO" id="GO:0000976">
    <property type="term" value="F:transcription cis-regulatory region binding"/>
    <property type="evidence" value="ECO:0007669"/>
    <property type="project" value="TreeGrafter"/>
</dbReference>
<dbReference type="GO" id="GO:0003700">
    <property type="term" value="F:DNA-binding transcription factor activity"/>
    <property type="evidence" value="ECO:0007669"/>
    <property type="project" value="TreeGrafter"/>
</dbReference>
<feature type="domain" description="HTH lacI-type" evidence="5">
    <location>
        <begin position="1"/>
        <end position="55"/>
    </location>
</feature>
<evidence type="ECO:0000256" key="4">
    <source>
        <dbReference type="ARBA" id="ARBA00023163"/>
    </source>
</evidence>
<evidence type="ECO:0000313" key="7">
    <source>
        <dbReference type="Proteomes" id="UP000198304"/>
    </source>
</evidence>
<dbReference type="SMART" id="SM00354">
    <property type="entry name" value="HTH_LACI"/>
    <property type="match status" value="1"/>
</dbReference>
<keyword evidence="7" id="KW-1185">Reference proteome</keyword>
<evidence type="ECO:0000313" key="6">
    <source>
        <dbReference type="EMBL" id="SNT20132.1"/>
    </source>
</evidence>
<dbReference type="SUPFAM" id="SSF53822">
    <property type="entry name" value="Periplasmic binding protein-like I"/>
    <property type="match status" value="1"/>
</dbReference>
<dbReference type="SUPFAM" id="SSF47413">
    <property type="entry name" value="lambda repressor-like DNA-binding domains"/>
    <property type="match status" value="1"/>
</dbReference>
<protein>
    <submittedName>
        <fullName evidence="6">Transcriptional regulator, LacI family</fullName>
    </submittedName>
</protein>
<dbReference type="PROSITE" id="PS50932">
    <property type="entry name" value="HTH_LACI_2"/>
    <property type="match status" value="1"/>
</dbReference>
<accession>A0A239KQY2</accession>
<dbReference type="Gene3D" id="1.10.260.40">
    <property type="entry name" value="lambda repressor-like DNA-binding domains"/>
    <property type="match status" value="1"/>
</dbReference>
<dbReference type="Pfam" id="PF13377">
    <property type="entry name" value="Peripla_BP_3"/>
    <property type="match status" value="1"/>
</dbReference>
<evidence type="ECO:0000256" key="2">
    <source>
        <dbReference type="ARBA" id="ARBA00023015"/>
    </source>
</evidence>
<keyword evidence="4" id="KW-0804">Transcription</keyword>
<dbReference type="Gene3D" id="3.40.50.2300">
    <property type="match status" value="2"/>
</dbReference>
<dbReference type="EMBL" id="FZOJ01000051">
    <property type="protein sequence ID" value="SNT20132.1"/>
    <property type="molecule type" value="Genomic_DNA"/>
</dbReference>
<dbReference type="InterPro" id="IPR000843">
    <property type="entry name" value="HTH_LacI"/>
</dbReference>
<reference evidence="6 7" key="1">
    <citation type="submission" date="2017-06" db="EMBL/GenBank/DDBJ databases">
        <authorList>
            <person name="Kim H.J."/>
            <person name="Triplett B.A."/>
        </authorList>
    </citation>
    <scope>NUCLEOTIDE SEQUENCE [LARGE SCALE GENOMIC DNA]</scope>
    <source>
        <strain evidence="6 7">SCA</strain>
    </source>
</reference>
<keyword evidence="3" id="KW-0238">DNA-binding</keyword>
<dbReference type="Pfam" id="PF00356">
    <property type="entry name" value="LacI"/>
    <property type="match status" value="1"/>
</dbReference>
<dbReference type="PANTHER" id="PTHR30146">
    <property type="entry name" value="LACI-RELATED TRANSCRIPTIONAL REPRESSOR"/>
    <property type="match status" value="1"/>
</dbReference>
<evidence type="ECO:0000256" key="3">
    <source>
        <dbReference type="ARBA" id="ARBA00023125"/>
    </source>
</evidence>
<dbReference type="InterPro" id="IPR046335">
    <property type="entry name" value="LacI/GalR-like_sensor"/>
</dbReference>
<dbReference type="OrthoDB" id="9775106at2"/>
<dbReference type="PANTHER" id="PTHR30146:SF148">
    <property type="entry name" value="HTH-TYPE TRANSCRIPTIONAL REPRESSOR PURR-RELATED"/>
    <property type="match status" value="1"/>
</dbReference>
<dbReference type="Proteomes" id="UP000198304">
    <property type="component" value="Unassembled WGS sequence"/>
</dbReference>
<dbReference type="InterPro" id="IPR010982">
    <property type="entry name" value="Lambda_DNA-bd_dom_sf"/>
</dbReference>
<sequence>MNASEIAKIAGVSRSTVSRVINNYGNVTDETRKRVLHVIKEYNYVPHASAQMLAGKKNKILGLFIIDRKNENSFNKMCTSSYFSPFSSVVIDVANKQQYNVLNSIVNENTDFTNVRELFLNKTISAGIFIGGKNNEPAIMELIESGYKIAVIEQEVAGEQDPFSKCIVVNSDSFGGAYEATKYLITLGHVNIAHISGDMEQLTAISRLEGYKKAMVDTGISIKSNLIIKGNYTEDSGYKATKKLLQKETPTAIFLANDSMAIGAMKAIEESNLKIPDDISIIGFDDIEVARYLEPALTTVRVPLLQMASVATSNLINANEENVNFYANYKMSIELVIRNTCRKLVE</sequence>
<name>A0A239KQY2_9FIRM</name>
<keyword evidence="2" id="KW-0805">Transcription regulation</keyword>